<evidence type="ECO:0000256" key="1">
    <source>
        <dbReference type="SAM" id="MobiDB-lite"/>
    </source>
</evidence>
<feature type="compositionally biased region" description="Polar residues" evidence="1">
    <location>
        <begin position="1"/>
        <end position="14"/>
    </location>
</feature>
<name>A0A8S0RD60_OLEEU</name>
<dbReference type="Gramene" id="OE9A096783T2">
    <property type="protein sequence ID" value="OE9A096783C2"/>
    <property type="gene ID" value="OE9A096783"/>
</dbReference>
<feature type="compositionally biased region" description="Polar residues" evidence="1">
    <location>
        <begin position="55"/>
        <end position="65"/>
    </location>
</feature>
<dbReference type="OrthoDB" id="1907705at2759"/>
<keyword evidence="3" id="KW-1185">Reference proteome</keyword>
<dbReference type="EMBL" id="CACTIH010002690">
    <property type="protein sequence ID" value="CAA2976986.1"/>
    <property type="molecule type" value="Genomic_DNA"/>
</dbReference>
<feature type="compositionally biased region" description="Polar residues" evidence="1">
    <location>
        <begin position="136"/>
        <end position="150"/>
    </location>
</feature>
<protein>
    <submittedName>
        <fullName evidence="2">Uncharacterized protein</fullName>
    </submittedName>
</protein>
<dbReference type="Proteomes" id="UP000594638">
    <property type="component" value="Unassembled WGS sequence"/>
</dbReference>
<accession>A0A8S0RD60</accession>
<feature type="region of interest" description="Disordered" evidence="1">
    <location>
        <begin position="1"/>
        <end position="150"/>
    </location>
</feature>
<feature type="non-terminal residue" evidence="2">
    <location>
        <position position="1"/>
    </location>
</feature>
<organism evidence="2 3">
    <name type="scientific">Olea europaea subsp. europaea</name>
    <dbReference type="NCBI Taxonomy" id="158383"/>
    <lineage>
        <taxon>Eukaryota</taxon>
        <taxon>Viridiplantae</taxon>
        <taxon>Streptophyta</taxon>
        <taxon>Embryophyta</taxon>
        <taxon>Tracheophyta</taxon>
        <taxon>Spermatophyta</taxon>
        <taxon>Magnoliopsida</taxon>
        <taxon>eudicotyledons</taxon>
        <taxon>Gunneridae</taxon>
        <taxon>Pentapetalae</taxon>
        <taxon>asterids</taxon>
        <taxon>lamiids</taxon>
        <taxon>Lamiales</taxon>
        <taxon>Oleaceae</taxon>
        <taxon>Oleeae</taxon>
        <taxon>Olea</taxon>
    </lineage>
</organism>
<gene>
    <name evidence="2" type="ORF">OLEA9_A096783</name>
</gene>
<feature type="compositionally biased region" description="Basic and acidic residues" evidence="1">
    <location>
        <begin position="222"/>
        <end position="232"/>
    </location>
</feature>
<feature type="compositionally biased region" description="Basic and acidic residues" evidence="1">
    <location>
        <begin position="69"/>
        <end position="90"/>
    </location>
</feature>
<feature type="region of interest" description="Disordered" evidence="1">
    <location>
        <begin position="219"/>
        <end position="241"/>
    </location>
</feature>
<sequence length="311" mass="34600">LSYSQKKVTMQEEPSSLEEIKGHKPSCIQIHSEKSMDISSKTPSEIEEESPKFGSETSTFTNDSGELNPKPEPEPEPEPEKNSDTVKQENMHVSTDSKLPRKELRNENPVPSLDSTPSNKDKKKMNNKVPMEKNTKPASSARSFTKSKSFSSGASHIFKNLISCGAVDTNDSAVVTIDRKNRPFLNMCSSDENDVHSEEICKRGSLRTFGTLRNQQQWNGRRSCDGEKDSRKQKTPSTAYKQIRGPNCSQCGKSFKPEKLLSHMKYCEGMKALAKGANPAFSASIAQTKSQRPSSKESQNMDSLSGYYITN</sequence>
<feature type="region of interest" description="Disordered" evidence="1">
    <location>
        <begin position="284"/>
        <end position="311"/>
    </location>
</feature>
<evidence type="ECO:0000313" key="3">
    <source>
        <dbReference type="Proteomes" id="UP000594638"/>
    </source>
</evidence>
<evidence type="ECO:0000313" key="2">
    <source>
        <dbReference type="EMBL" id="CAA2976986.1"/>
    </source>
</evidence>
<comment type="caution">
    <text evidence="2">The sequence shown here is derived from an EMBL/GenBank/DDBJ whole genome shotgun (WGS) entry which is preliminary data.</text>
</comment>
<reference evidence="2 3" key="1">
    <citation type="submission" date="2019-12" db="EMBL/GenBank/DDBJ databases">
        <authorList>
            <person name="Alioto T."/>
            <person name="Alioto T."/>
            <person name="Gomez Garrido J."/>
        </authorList>
    </citation>
    <scope>NUCLEOTIDE SEQUENCE [LARGE SCALE GENOMIC DNA]</scope>
</reference>
<dbReference type="AlphaFoldDB" id="A0A8S0RD60"/>
<proteinExistence type="predicted"/>